<dbReference type="OrthoDB" id="1903589at2759"/>
<gene>
    <name evidence="8" type="ORF">CFOL_v3_05992</name>
</gene>
<sequence>MEAERREKMKQLQATRKALTDCTNINNSSQSSSSSSLISRLLKTKTKTKTDTKNPTTGSTRNHQNATTNPNSALSVPPVTPVAAANGDDAVDNICERSVYTRRRQSADKSNDKGKAVAEPLSYSPAVAAAARIPTVRNRMNEDDIGFSKLCTEPRKRKSVLYRDKVKEDLYISLSRSCILPHKKKQRTIPPTQDDSKYSLPQDFVQQQRAYFKQIDEFELPEEEVESGDELE</sequence>
<evidence type="ECO:0000256" key="1">
    <source>
        <dbReference type="ARBA" id="ARBA00022618"/>
    </source>
</evidence>
<dbReference type="InParanoid" id="A0A1Q3B3F0"/>
<organism evidence="8 9">
    <name type="scientific">Cephalotus follicularis</name>
    <name type="common">Albany pitcher plant</name>
    <dbReference type="NCBI Taxonomy" id="3775"/>
    <lineage>
        <taxon>Eukaryota</taxon>
        <taxon>Viridiplantae</taxon>
        <taxon>Streptophyta</taxon>
        <taxon>Embryophyta</taxon>
        <taxon>Tracheophyta</taxon>
        <taxon>Spermatophyta</taxon>
        <taxon>Magnoliopsida</taxon>
        <taxon>eudicotyledons</taxon>
        <taxon>Gunneridae</taxon>
        <taxon>Pentapetalae</taxon>
        <taxon>rosids</taxon>
        <taxon>fabids</taxon>
        <taxon>Oxalidales</taxon>
        <taxon>Cephalotaceae</taxon>
        <taxon>Cephalotus</taxon>
    </lineage>
</organism>
<comment type="similarity">
    <text evidence="5">Belongs to the sororin family.</text>
</comment>
<dbReference type="PANTHER" id="PTHR35740:SF1">
    <property type="entry name" value="OS12G0111700 PROTEIN"/>
    <property type="match status" value="1"/>
</dbReference>
<reference evidence="9" key="1">
    <citation type="submission" date="2016-04" db="EMBL/GenBank/DDBJ databases">
        <title>Cephalotus genome sequencing.</title>
        <authorList>
            <person name="Fukushima K."/>
            <person name="Hasebe M."/>
            <person name="Fang X."/>
        </authorList>
    </citation>
    <scope>NUCLEOTIDE SEQUENCE [LARGE SCALE GENOMIC DNA]</scope>
    <source>
        <strain evidence="9">cv. St1</strain>
    </source>
</reference>
<dbReference type="AlphaFoldDB" id="A0A1Q3B3F0"/>
<dbReference type="Proteomes" id="UP000187406">
    <property type="component" value="Unassembled WGS sequence"/>
</dbReference>
<name>A0A1Q3B3F0_CEPFO</name>
<dbReference type="EMBL" id="BDDD01000258">
    <property type="protein sequence ID" value="GAV62469.1"/>
    <property type="molecule type" value="Genomic_DNA"/>
</dbReference>
<dbReference type="GO" id="GO:0005634">
    <property type="term" value="C:nucleus"/>
    <property type="evidence" value="ECO:0007669"/>
    <property type="project" value="UniProtKB-SubCell"/>
</dbReference>
<feature type="region of interest" description="Disordered" evidence="6">
    <location>
        <begin position="1"/>
        <end position="77"/>
    </location>
</feature>
<keyword evidence="2" id="KW-0498">Mitosis</keyword>
<evidence type="ECO:0000259" key="7">
    <source>
        <dbReference type="Pfam" id="PF25220"/>
    </source>
</evidence>
<evidence type="ECO:0000256" key="6">
    <source>
        <dbReference type="SAM" id="MobiDB-lite"/>
    </source>
</evidence>
<protein>
    <recommendedName>
        <fullName evidence="7">Sororin C-terminal region domain-containing protein</fullName>
    </recommendedName>
</protein>
<comment type="caution">
    <text evidence="8">The sequence shown here is derived from an EMBL/GenBank/DDBJ whole genome shotgun (WGS) entry which is preliminary data.</text>
</comment>
<evidence type="ECO:0000313" key="9">
    <source>
        <dbReference type="Proteomes" id="UP000187406"/>
    </source>
</evidence>
<keyword evidence="4" id="KW-0131">Cell cycle</keyword>
<feature type="compositionally biased region" description="Polar residues" evidence="6">
    <location>
        <begin position="61"/>
        <end position="74"/>
    </location>
</feature>
<dbReference type="Pfam" id="PF25220">
    <property type="entry name" value="Sororin_C"/>
    <property type="match status" value="1"/>
</dbReference>
<evidence type="ECO:0000313" key="8">
    <source>
        <dbReference type="EMBL" id="GAV62469.1"/>
    </source>
</evidence>
<proteinExistence type="inferred from homology"/>
<evidence type="ECO:0000256" key="2">
    <source>
        <dbReference type="ARBA" id="ARBA00022776"/>
    </source>
</evidence>
<keyword evidence="3" id="KW-0539">Nucleus</keyword>
<dbReference type="GO" id="GO:0051301">
    <property type="term" value="P:cell division"/>
    <property type="evidence" value="ECO:0007669"/>
    <property type="project" value="UniProtKB-KW"/>
</dbReference>
<feature type="domain" description="Sororin C-terminal region" evidence="7">
    <location>
        <begin position="200"/>
        <end position="223"/>
    </location>
</feature>
<keyword evidence="9" id="KW-1185">Reference proteome</keyword>
<evidence type="ECO:0000256" key="3">
    <source>
        <dbReference type="ARBA" id="ARBA00023242"/>
    </source>
</evidence>
<keyword evidence="1" id="KW-0132">Cell division</keyword>
<evidence type="ECO:0000256" key="4">
    <source>
        <dbReference type="ARBA" id="ARBA00023306"/>
    </source>
</evidence>
<dbReference type="InterPro" id="IPR057337">
    <property type="entry name" value="Sororin_C"/>
</dbReference>
<dbReference type="PANTHER" id="PTHR35740">
    <property type="entry name" value="OS12G0111700 PROTEIN"/>
    <property type="match status" value="1"/>
</dbReference>
<feature type="compositionally biased region" description="Basic and acidic residues" evidence="6">
    <location>
        <begin position="1"/>
        <end position="10"/>
    </location>
</feature>
<evidence type="ECO:0000256" key="5">
    <source>
        <dbReference type="ARBA" id="ARBA00093465"/>
    </source>
</evidence>
<feature type="compositionally biased region" description="Low complexity" evidence="6">
    <location>
        <begin position="28"/>
        <end position="41"/>
    </location>
</feature>
<accession>A0A1Q3B3F0</accession>